<dbReference type="GO" id="GO:0050567">
    <property type="term" value="F:glutaminyl-tRNA synthase (glutamine-hydrolyzing) activity"/>
    <property type="evidence" value="ECO:0007669"/>
    <property type="project" value="UniProtKB-UniRule"/>
</dbReference>
<reference evidence="7 8" key="1">
    <citation type="submission" date="2009-09" db="EMBL/GenBank/DDBJ databases">
        <authorList>
            <person name="Qin X."/>
            <person name="Bachman B."/>
            <person name="Battles P."/>
            <person name="Bell A."/>
            <person name="Bess C."/>
            <person name="Bickham C."/>
            <person name="Chaboub L."/>
            <person name="Chen D."/>
            <person name="Coyle M."/>
            <person name="Deiros D.R."/>
            <person name="Dinh H."/>
            <person name="Forbes L."/>
            <person name="Fowler G."/>
            <person name="Francisco L."/>
            <person name="Fu Q."/>
            <person name="Gubbala S."/>
            <person name="Hale W."/>
            <person name="Han Y."/>
            <person name="Hemphill L."/>
            <person name="Highlander S.K."/>
            <person name="Hirani K."/>
            <person name="Hogues M."/>
            <person name="Jackson L."/>
            <person name="Jakkamsetti A."/>
            <person name="Javaid M."/>
            <person name="Jiang H."/>
            <person name="Korchina V."/>
            <person name="Kovar C."/>
            <person name="Lara F."/>
            <person name="Lee S."/>
            <person name="Mata R."/>
            <person name="Mathew T."/>
            <person name="Moen C."/>
            <person name="Morales K."/>
            <person name="Munidasa M."/>
            <person name="Nazareth L."/>
            <person name="Ngo R."/>
            <person name="Nguyen L."/>
            <person name="Okwuonu G."/>
            <person name="Ongeri F."/>
            <person name="Patil S."/>
            <person name="Petrosino J."/>
            <person name="Pham C."/>
            <person name="Pham P."/>
            <person name="Pu L.-L."/>
            <person name="Puazo M."/>
            <person name="Raj R."/>
            <person name="Reid J."/>
            <person name="Rouhana J."/>
            <person name="Saada N."/>
            <person name="Shang Y."/>
            <person name="Simmons D."/>
            <person name="Thornton R."/>
            <person name="Warren J."/>
            <person name="Weissenberger G."/>
            <person name="Zhang J."/>
            <person name="Zhang L."/>
            <person name="Zhou C."/>
            <person name="Zhu D."/>
            <person name="Muzny D."/>
            <person name="Worley K."/>
            <person name="Gibbs R."/>
        </authorList>
    </citation>
    <scope>NUCLEOTIDE SEQUENCE [LARGE SCALE GENOMIC DNA]</scope>
    <source>
        <strain evidence="7 8">DSM 16041</strain>
    </source>
</reference>
<evidence type="ECO:0000256" key="3">
    <source>
        <dbReference type="ARBA" id="ARBA00024799"/>
    </source>
</evidence>
<comment type="caution">
    <text evidence="7">The sequence shown here is derived from an EMBL/GenBank/DDBJ whole genome shotgun (WGS) entry which is preliminary data.</text>
</comment>
<name>C8P6C5_9LACO</name>
<dbReference type="GO" id="GO:0016740">
    <property type="term" value="F:transferase activity"/>
    <property type="evidence" value="ECO:0007669"/>
    <property type="project" value="UniProtKB-KW"/>
</dbReference>
<dbReference type="InterPro" id="IPR003837">
    <property type="entry name" value="GatC"/>
</dbReference>
<dbReference type="GO" id="GO:0070681">
    <property type="term" value="P:glutaminyl-tRNAGln biosynthesis via transamidation"/>
    <property type="evidence" value="ECO:0007669"/>
    <property type="project" value="TreeGrafter"/>
</dbReference>
<dbReference type="NCBIfam" id="TIGR00135">
    <property type="entry name" value="gatC"/>
    <property type="match status" value="1"/>
</dbReference>
<dbReference type="GO" id="GO:0005524">
    <property type="term" value="F:ATP binding"/>
    <property type="evidence" value="ECO:0007669"/>
    <property type="project" value="UniProtKB-KW"/>
</dbReference>
<evidence type="ECO:0000256" key="2">
    <source>
        <dbReference type="ARBA" id="ARBA00011123"/>
    </source>
</evidence>
<evidence type="ECO:0000313" key="7">
    <source>
        <dbReference type="EMBL" id="EEW53958.1"/>
    </source>
</evidence>
<protein>
    <recommendedName>
        <fullName evidence="6">Aspartyl/glutamyl-tRNA(Asn/Gln) amidotransferase subunit C</fullName>
        <shortName evidence="6">Asp/Glu-ADT subunit C</shortName>
        <ecNumber evidence="6">6.3.5.-</ecNumber>
    </recommendedName>
</protein>
<keyword evidence="6" id="KW-0067">ATP-binding</keyword>
<evidence type="ECO:0000313" key="8">
    <source>
        <dbReference type="Proteomes" id="UP000003675"/>
    </source>
</evidence>
<dbReference type="AlphaFoldDB" id="C8P6C5"/>
<dbReference type="EC" id="6.3.5.-" evidence="6"/>
<dbReference type="HOGENOM" id="CLU_105899_1_2_9"/>
<evidence type="ECO:0000256" key="6">
    <source>
        <dbReference type="HAMAP-Rule" id="MF_00122"/>
    </source>
</evidence>
<dbReference type="GO" id="GO:0006412">
    <property type="term" value="P:translation"/>
    <property type="evidence" value="ECO:0007669"/>
    <property type="project" value="UniProtKB-UniRule"/>
</dbReference>
<dbReference type="GO" id="GO:0006450">
    <property type="term" value="P:regulation of translational fidelity"/>
    <property type="evidence" value="ECO:0007669"/>
    <property type="project" value="InterPro"/>
</dbReference>
<dbReference type="Gene3D" id="1.10.20.60">
    <property type="entry name" value="Glu-tRNAGln amidotransferase C subunit, N-terminal domain"/>
    <property type="match status" value="1"/>
</dbReference>
<comment type="similarity">
    <text evidence="1 6">Belongs to the GatC family.</text>
</comment>
<comment type="function">
    <text evidence="3 6">Allows the formation of correctly charged Asn-tRNA(Asn) or Gln-tRNA(Gln) through the transamidation of misacylated Asp-tRNA(Asn) or Glu-tRNA(Gln) in organisms which lack either or both of asparaginyl-tRNA or glutaminyl-tRNA synthetases. The reaction takes place in the presence of glutamine and ATP through an activated phospho-Asp-tRNA(Asn) or phospho-Glu-tRNA(Gln).</text>
</comment>
<dbReference type="EMBL" id="ACLL01000021">
    <property type="protein sequence ID" value="EEW53958.1"/>
    <property type="molecule type" value="Genomic_DNA"/>
</dbReference>
<comment type="catalytic activity">
    <reaction evidence="4 6">
        <text>L-aspartyl-tRNA(Asn) + L-glutamine + ATP + H2O = L-asparaginyl-tRNA(Asn) + L-glutamate + ADP + phosphate + 2 H(+)</text>
        <dbReference type="Rhea" id="RHEA:14513"/>
        <dbReference type="Rhea" id="RHEA-COMP:9674"/>
        <dbReference type="Rhea" id="RHEA-COMP:9677"/>
        <dbReference type="ChEBI" id="CHEBI:15377"/>
        <dbReference type="ChEBI" id="CHEBI:15378"/>
        <dbReference type="ChEBI" id="CHEBI:29985"/>
        <dbReference type="ChEBI" id="CHEBI:30616"/>
        <dbReference type="ChEBI" id="CHEBI:43474"/>
        <dbReference type="ChEBI" id="CHEBI:58359"/>
        <dbReference type="ChEBI" id="CHEBI:78515"/>
        <dbReference type="ChEBI" id="CHEBI:78516"/>
        <dbReference type="ChEBI" id="CHEBI:456216"/>
    </reaction>
</comment>
<dbReference type="Proteomes" id="UP000003675">
    <property type="component" value="Unassembled WGS sequence"/>
</dbReference>
<organism evidence="7 8">
    <name type="scientific">Limosilactobacillus antri DSM 16041</name>
    <dbReference type="NCBI Taxonomy" id="525309"/>
    <lineage>
        <taxon>Bacteria</taxon>
        <taxon>Bacillati</taxon>
        <taxon>Bacillota</taxon>
        <taxon>Bacilli</taxon>
        <taxon>Lactobacillales</taxon>
        <taxon>Lactobacillaceae</taxon>
        <taxon>Limosilactobacillus</taxon>
    </lineage>
</organism>
<dbReference type="GO" id="GO:0050566">
    <property type="term" value="F:asparaginyl-tRNA synthase (glutamine-hydrolyzing) activity"/>
    <property type="evidence" value="ECO:0007669"/>
    <property type="project" value="RHEA"/>
</dbReference>
<comment type="subunit">
    <text evidence="2 6">Heterotrimer of A, B and C subunits.</text>
</comment>
<keyword evidence="6" id="KW-0547">Nucleotide-binding</keyword>
<evidence type="ECO:0000256" key="4">
    <source>
        <dbReference type="ARBA" id="ARBA00047380"/>
    </source>
</evidence>
<accession>C8P6C5</accession>
<dbReference type="HAMAP" id="MF_00122">
    <property type="entry name" value="GatC"/>
    <property type="match status" value="1"/>
</dbReference>
<dbReference type="SUPFAM" id="SSF141000">
    <property type="entry name" value="Glu-tRNAGln amidotransferase C subunit"/>
    <property type="match status" value="1"/>
</dbReference>
<evidence type="ECO:0000256" key="5">
    <source>
        <dbReference type="ARBA" id="ARBA00047913"/>
    </source>
</evidence>
<dbReference type="PANTHER" id="PTHR15004:SF0">
    <property type="entry name" value="GLUTAMYL-TRNA(GLN) AMIDOTRANSFERASE SUBUNIT C, MITOCHONDRIAL"/>
    <property type="match status" value="1"/>
</dbReference>
<sequence>MYLILRKEVEMMASKITEQEVKHVAELAKLEFPQAELEQFTTQLGSIIDMFEEIANEDTDGVEPMTNATDRVNAMREDKAVKASPEETAALLKNAPDAADGYIRVPVIIDESEDGE</sequence>
<gene>
    <name evidence="6 7" type="primary">gatC</name>
    <name evidence="7" type="ORF">HMPREF0494_0869</name>
</gene>
<comment type="catalytic activity">
    <reaction evidence="5 6">
        <text>L-glutamyl-tRNA(Gln) + L-glutamine + ATP + H2O = L-glutaminyl-tRNA(Gln) + L-glutamate + ADP + phosphate + H(+)</text>
        <dbReference type="Rhea" id="RHEA:17521"/>
        <dbReference type="Rhea" id="RHEA-COMP:9681"/>
        <dbReference type="Rhea" id="RHEA-COMP:9684"/>
        <dbReference type="ChEBI" id="CHEBI:15377"/>
        <dbReference type="ChEBI" id="CHEBI:15378"/>
        <dbReference type="ChEBI" id="CHEBI:29985"/>
        <dbReference type="ChEBI" id="CHEBI:30616"/>
        <dbReference type="ChEBI" id="CHEBI:43474"/>
        <dbReference type="ChEBI" id="CHEBI:58359"/>
        <dbReference type="ChEBI" id="CHEBI:78520"/>
        <dbReference type="ChEBI" id="CHEBI:78521"/>
        <dbReference type="ChEBI" id="CHEBI:456216"/>
    </reaction>
</comment>
<dbReference type="InterPro" id="IPR036113">
    <property type="entry name" value="Asp/Glu-ADT_sf_sub_c"/>
</dbReference>
<keyword evidence="6" id="KW-0648">Protein biosynthesis</keyword>
<proteinExistence type="inferred from homology"/>
<keyword evidence="7" id="KW-0808">Transferase</keyword>
<dbReference type="STRING" id="525309.HMPREF0494_0869"/>
<keyword evidence="6 7" id="KW-0436">Ligase</keyword>
<evidence type="ECO:0000256" key="1">
    <source>
        <dbReference type="ARBA" id="ARBA00010757"/>
    </source>
</evidence>
<dbReference type="Pfam" id="PF02686">
    <property type="entry name" value="GatC"/>
    <property type="match status" value="1"/>
</dbReference>
<dbReference type="eggNOG" id="COG0721">
    <property type="taxonomic scope" value="Bacteria"/>
</dbReference>
<dbReference type="PANTHER" id="PTHR15004">
    <property type="entry name" value="GLUTAMYL-TRNA(GLN) AMIDOTRANSFERASE SUBUNIT C, MITOCHONDRIAL"/>
    <property type="match status" value="1"/>
</dbReference>